<sequence length="332" mass="35740">MKRLALVLSMLASASSHGFESNPYIVNGSPASVSEFPTFSSLYFDNGKYYGNYCGSTVINENYILTAAHCIYGAFDQMLHTNVVLGVENKNDYLSGKFESVRAAEFYYPDNYEHSEVSAWPNDIAIIKLARPLAGNPDYYNHLNLNVSKGSLEKTTGYMALGHGLVNGNVASDGQLLKTDLTLTNDSNCDNTKPGQLCFDGLLDGGYKNSTCNGDSGGPVYKDFGTGKYIQVGITSYGPVRCGSPSPSFAATSVFTNVNEYQNWISSVISGGETPKYHIVAKGSDRQLIENSTSSVKASSNHIDASSSSGGSLGFFSVMLLGALSLRKKIRR</sequence>
<evidence type="ECO:0000313" key="2">
    <source>
        <dbReference type="Proteomes" id="UP000030421"/>
    </source>
</evidence>
<proteinExistence type="predicted"/>
<dbReference type="EMBL" id="JRWR01000002">
    <property type="protein sequence ID" value="KHD26396.1"/>
    <property type="molecule type" value="Genomic_DNA"/>
</dbReference>
<name>A0ACC4P1A8_9VIBR</name>
<accession>A0ACC4P1A8</accession>
<keyword evidence="2" id="KW-1185">Reference proteome</keyword>
<reference evidence="1" key="1">
    <citation type="submission" date="2014-10" db="EMBL/GenBank/DDBJ databases">
        <title>Genome sequencing of Vibrio caribbeanicus T14.</title>
        <authorList>
            <person name="Chan K.-G."/>
            <person name="Mohamad N.I."/>
        </authorList>
    </citation>
    <scope>NUCLEOTIDE SEQUENCE</scope>
    <source>
        <strain evidence="1">T14</strain>
    </source>
</reference>
<dbReference type="Proteomes" id="UP000030421">
    <property type="component" value="Unassembled WGS sequence"/>
</dbReference>
<protein>
    <submittedName>
        <fullName evidence="1">Uncharacterized protein</fullName>
    </submittedName>
</protein>
<organism evidence="1 2">
    <name type="scientific">Vibrio caribbeanicus</name>
    <dbReference type="NCBI Taxonomy" id="701175"/>
    <lineage>
        <taxon>Bacteria</taxon>
        <taxon>Pseudomonadati</taxon>
        <taxon>Pseudomonadota</taxon>
        <taxon>Gammaproteobacteria</taxon>
        <taxon>Vibrionales</taxon>
        <taxon>Vibrionaceae</taxon>
        <taxon>Vibrio</taxon>
    </lineage>
</organism>
<gene>
    <name evidence="1" type="ORF">NM09_03170</name>
</gene>
<evidence type="ECO:0000313" key="1">
    <source>
        <dbReference type="EMBL" id="KHD26396.1"/>
    </source>
</evidence>
<comment type="caution">
    <text evidence="1">The sequence shown here is derived from an EMBL/GenBank/DDBJ whole genome shotgun (WGS) entry which is preliminary data.</text>
</comment>